<evidence type="ECO:0000313" key="3">
    <source>
        <dbReference type="EMBL" id="DAD25677.1"/>
    </source>
</evidence>
<organism evidence="1 4">
    <name type="scientific">Nelumbo nucifera</name>
    <name type="common">Sacred lotus</name>
    <dbReference type="NCBI Taxonomy" id="4432"/>
    <lineage>
        <taxon>Eukaryota</taxon>
        <taxon>Viridiplantae</taxon>
        <taxon>Streptophyta</taxon>
        <taxon>Embryophyta</taxon>
        <taxon>Tracheophyta</taxon>
        <taxon>Spermatophyta</taxon>
        <taxon>Magnoliopsida</taxon>
        <taxon>Proteales</taxon>
        <taxon>Nelumbonaceae</taxon>
        <taxon>Nelumbo</taxon>
    </lineage>
</organism>
<sequence length="54" mass="6094">MHKGLEPFSYLNLKDRTLPYSRTLCRALPCPHFLLKGAKEMSPPAANSLSSELY</sequence>
<evidence type="ECO:0000313" key="1">
    <source>
        <dbReference type="EMBL" id="DAD25518.1"/>
    </source>
</evidence>
<proteinExistence type="predicted"/>
<dbReference type="EMBL" id="DUZY01000001">
    <property type="protein sequence ID" value="DAD25518.1"/>
    <property type="molecule type" value="Genomic_DNA"/>
</dbReference>
<evidence type="ECO:0000313" key="2">
    <source>
        <dbReference type="EMBL" id="DAD25521.1"/>
    </source>
</evidence>
<dbReference type="EMBL" id="DUZY01000001">
    <property type="protein sequence ID" value="DAD25677.1"/>
    <property type="molecule type" value="Genomic_DNA"/>
</dbReference>
<reference evidence="1 4" key="1">
    <citation type="journal article" date="2020" name="Mol. Biol. Evol.">
        <title>Distinct Expression and Methylation Patterns for Genes with Different Fates following a Single Whole-Genome Duplication in Flowering Plants.</title>
        <authorList>
            <person name="Shi T."/>
            <person name="Rahmani R.S."/>
            <person name="Gugger P.F."/>
            <person name="Wang M."/>
            <person name="Li H."/>
            <person name="Zhang Y."/>
            <person name="Li Z."/>
            <person name="Wang Q."/>
            <person name="Van de Peer Y."/>
            <person name="Marchal K."/>
            <person name="Chen J."/>
        </authorList>
    </citation>
    <scope>NUCLEOTIDE SEQUENCE [LARGE SCALE GENOMIC DNA]</scope>
    <source>
        <tissue evidence="1">Leaf</tissue>
    </source>
</reference>
<accession>A0A822Y7C1</accession>
<comment type="caution">
    <text evidence="1">The sequence shown here is derived from an EMBL/GenBank/DDBJ whole genome shotgun (WGS) entry which is preliminary data.</text>
</comment>
<name>A0A822Y7C1_NELNU</name>
<dbReference type="Proteomes" id="UP000607653">
    <property type="component" value="Unassembled WGS sequence"/>
</dbReference>
<protein>
    <submittedName>
        <fullName evidence="1">Uncharacterized protein</fullName>
    </submittedName>
</protein>
<evidence type="ECO:0000313" key="4">
    <source>
        <dbReference type="Proteomes" id="UP000607653"/>
    </source>
</evidence>
<keyword evidence="4" id="KW-1185">Reference proteome</keyword>
<gene>
    <name evidence="1" type="ORF">HUJ06_026983</name>
    <name evidence="2" type="ORF">HUJ06_026985</name>
    <name evidence="3" type="ORF">HUJ06_027141</name>
</gene>
<dbReference type="AlphaFoldDB" id="A0A822Y7C1"/>
<dbReference type="EMBL" id="DUZY01000001">
    <property type="protein sequence ID" value="DAD25521.1"/>
    <property type="molecule type" value="Genomic_DNA"/>
</dbReference>